<feature type="region of interest" description="Disordered" evidence="2">
    <location>
        <begin position="483"/>
        <end position="514"/>
    </location>
</feature>
<accession>B9WKY1</accession>
<gene>
    <name evidence="4" type="ordered locus">Cd36_26480</name>
    <name evidence="5" type="ORF">CD36_26480</name>
</gene>
<evidence type="ECO:0000313" key="4">
    <source>
        <dbReference type="CGD" id="CAL0000162650"/>
    </source>
</evidence>
<dbReference type="GO" id="GO:0003723">
    <property type="term" value="F:RNA binding"/>
    <property type="evidence" value="ECO:0007669"/>
    <property type="project" value="UniProtKB-UniRule"/>
</dbReference>
<name>B9WKY1_CANDC</name>
<dbReference type="PANTHER" id="PTHR13374">
    <property type="entry name" value="DET1 HOMOLOG DE-ETIOLATED-1 HOMOLOG"/>
    <property type="match status" value="1"/>
</dbReference>
<feature type="compositionally biased region" description="Low complexity" evidence="2">
    <location>
        <begin position="546"/>
        <end position="582"/>
    </location>
</feature>
<dbReference type="InterPro" id="IPR034186">
    <property type="entry name" value="PIN4-like_RRM"/>
</dbReference>
<sequence length="826" mass="91161">MDFRNLSTTPNQMDTVMQRRPSLSSLSSASGYSSSNYGGNPTPNPNTSNTNNNSSGNSNNNTHANNTPKLSTQRLTNNRNLQSLWINQPSIAPSNVVPWVEQQQQQTLDSLENTKTDNNDDASSSTINNNVNVNANANVHANVHAHTNTNVNPNTTATSISASTTSNTTTSINDTNDNAKKINVSMINNNNSNNNNNTGNSNIANMLPSVSNATTMNNSHSVNSTTNNTTNNEADDDELIPTAIVIKNIPFAIKKEQLLDVMTKLNLPLPYAFNYHFDNGVFRGLAFANFTSTDETSAVVNQLNGREIGGRKLRVEYKKMLPAQERERIEREKREKRGQLEEQHRSASNASLASLLSAASTTAATKNLSVAGTNPSHTTERMFLNLPFNNSSFNLPPVEINFNDLEVLELYTQLVLYRDDITKSTFELAISPVNLNISQRKIISILCNYLNLLELFDNGLVIIRRKPGYIAQCITQQSIIPNSQQVSGSTHPQQHQQQQHQQQQHPSHSSSMMNLHQLGGTLTVPTHPELLRSQSQSALPLPRLRQQTSTPIQQQNQQQSLSSSQAQIQAQSQQPQQQQSHIQPQYNFYNQQSIQSQPQSARPYSQSYNIYQQQQQQQASAQQQQQQQQQQQLQYQQGHQSQVSTPTLNSSSAAALLRSSSSRSFVDVRSTPPMSTFTQQQQPIASSIHDSPTPHHHLPIQQQQQQQNHYYSNNNQGFGSQPQTPLTNNADVNSRFQPFGQHSHLTSSFTSLSQTLPNNTNIDDFSNSIIDGNSISNKLNALGLGGNGNNASTTTTNNNNNNSNHPATNSSGFDNSTSGSGIWGPK</sequence>
<feature type="compositionally biased region" description="Basic and acidic residues" evidence="2">
    <location>
        <begin position="326"/>
        <end position="345"/>
    </location>
</feature>
<dbReference type="CDD" id="cd12253">
    <property type="entry name" value="RRM_PIN4_like"/>
    <property type="match status" value="1"/>
</dbReference>
<feature type="compositionally biased region" description="Low complexity" evidence="2">
    <location>
        <begin position="701"/>
        <end position="716"/>
    </location>
</feature>
<feature type="region of interest" description="Disordered" evidence="2">
    <location>
        <begin position="790"/>
        <end position="826"/>
    </location>
</feature>
<dbReference type="SUPFAM" id="SSF54928">
    <property type="entry name" value="RNA-binding domain, RBD"/>
    <property type="match status" value="1"/>
</dbReference>
<dbReference type="AlphaFoldDB" id="B9WKY1"/>
<dbReference type="GO" id="GO:0016567">
    <property type="term" value="P:protein ubiquitination"/>
    <property type="evidence" value="ECO:0007669"/>
    <property type="project" value="TreeGrafter"/>
</dbReference>
<dbReference type="InterPro" id="IPR000504">
    <property type="entry name" value="RRM_dom"/>
</dbReference>
<dbReference type="GO" id="GO:0031625">
    <property type="term" value="F:ubiquitin protein ligase binding"/>
    <property type="evidence" value="ECO:0007669"/>
    <property type="project" value="TreeGrafter"/>
</dbReference>
<evidence type="ECO:0000259" key="3">
    <source>
        <dbReference type="PROSITE" id="PS50102"/>
    </source>
</evidence>
<dbReference type="RefSeq" id="XP_002421742.1">
    <property type="nucleotide sequence ID" value="XM_002421697.1"/>
</dbReference>
<feature type="compositionally biased region" description="Polar residues" evidence="2">
    <location>
        <begin position="1"/>
        <end position="15"/>
    </location>
</feature>
<feature type="region of interest" description="Disordered" evidence="2">
    <location>
        <begin position="326"/>
        <end position="349"/>
    </location>
</feature>
<dbReference type="InterPro" id="IPR019138">
    <property type="entry name" value="De-etiolated_protein_1_Det1"/>
</dbReference>
<dbReference type="InterPro" id="IPR035979">
    <property type="entry name" value="RBD_domain_sf"/>
</dbReference>
<organism evidence="5 6">
    <name type="scientific">Candida dubliniensis (strain CD36 / ATCC MYA-646 / CBS 7987 / NCPF 3949 / NRRL Y-17841)</name>
    <name type="common">Yeast</name>
    <dbReference type="NCBI Taxonomy" id="573826"/>
    <lineage>
        <taxon>Eukaryota</taxon>
        <taxon>Fungi</taxon>
        <taxon>Dikarya</taxon>
        <taxon>Ascomycota</taxon>
        <taxon>Saccharomycotina</taxon>
        <taxon>Pichiomycetes</taxon>
        <taxon>Debaryomycetaceae</taxon>
        <taxon>Candida/Lodderomyces clade</taxon>
        <taxon>Candida</taxon>
    </lineage>
</organism>
<feature type="compositionally biased region" description="Polar residues" evidence="2">
    <location>
        <begin position="672"/>
        <end position="690"/>
    </location>
</feature>
<dbReference type="GO" id="GO:0032436">
    <property type="term" value="P:positive regulation of proteasomal ubiquitin-dependent protein catabolic process"/>
    <property type="evidence" value="ECO:0007669"/>
    <property type="project" value="TreeGrafter"/>
</dbReference>
<dbReference type="SMART" id="SM00360">
    <property type="entry name" value="RRM"/>
    <property type="match status" value="1"/>
</dbReference>
<dbReference type="PROSITE" id="PS50102">
    <property type="entry name" value="RRM"/>
    <property type="match status" value="1"/>
</dbReference>
<dbReference type="EMBL" id="FM992695">
    <property type="protein sequence ID" value="CAX39682.1"/>
    <property type="molecule type" value="Genomic_DNA"/>
</dbReference>
<dbReference type="GO" id="GO:0031461">
    <property type="term" value="C:cullin-RING ubiquitin ligase complex"/>
    <property type="evidence" value="ECO:0007669"/>
    <property type="project" value="TreeGrafter"/>
</dbReference>
<evidence type="ECO:0000313" key="6">
    <source>
        <dbReference type="Proteomes" id="UP000002605"/>
    </source>
</evidence>
<feature type="region of interest" description="Disordered" evidence="2">
    <location>
        <begin position="637"/>
        <end position="743"/>
    </location>
</feature>
<dbReference type="OrthoDB" id="434258at2759"/>
<feature type="compositionally biased region" description="Low complexity" evidence="2">
    <location>
        <begin position="650"/>
        <end position="664"/>
    </location>
</feature>
<dbReference type="Pfam" id="PF00076">
    <property type="entry name" value="RRM_1"/>
    <property type="match status" value="1"/>
</dbReference>
<evidence type="ECO:0000256" key="1">
    <source>
        <dbReference type="PROSITE-ProRule" id="PRU00176"/>
    </source>
</evidence>
<keyword evidence="6" id="KW-1185">Reference proteome</keyword>
<dbReference type="GO" id="GO:1990756">
    <property type="term" value="F:ubiquitin-like ligase-substrate adaptor activity"/>
    <property type="evidence" value="ECO:0007669"/>
    <property type="project" value="TreeGrafter"/>
</dbReference>
<dbReference type="eggNOG" id="KOG0108">
    <property type="taxonomic scope" value="Eukaryota"/>
</dbReference>
<keyword evidence="1" id="KW-0694">RNA-binding</keyword>
<dbReference type="CGD" id="CAL0000162650">
    <property type="gene designation" value="Cd36_26480"/>
</dbReference>
<feature type="domain" description="RRM" evidence="3">
    <location>
        <begin position="242"/>
        <end position="320"/>
    </location>
</feature>
<dbReference type="GO" id="GO:0005634">
    <property type="term" value="C:nucleus"/>
    <property type="evidence" value="ECO:0007669"/>
    <property type="project" value="TreeGrafter"/>
</dbReference>
<feature type="region of interest" description="Disordered" evidence="2">
    <location>
        <begin position="1"/>
        <end position="71"/>
    </location>
</feature>
<dbReference type="InterPro" id="IPR012677">
    <property type="entry name" value="Nucleotide-bd_a/b_plait_sf"/>
</dbReference>
<dbReference type="KEGG" id="cdu:CD36_26480"/>
<feature type="compositionally biased region" description="Low complexity" evidence="2">
    <location>
        <begin position="491"/>
        <end position="511"/>
    </location>
</feature>
<evidence type="ECO:0000313" key="5">
    <source>
        <dbReference type="EMBL" id="CAX39682.1"/>
    </source>
</evidence>
<proteinExistence type="predicted"/>
<feature type="compositionally biased region" description="Low complexity" evidence="2">
    <location>
        <begin position="22"/>
        <end position="68"/>
    </location>
</feature>
<dbReference type="Proteomes" id="UP000002605">
    <property type="component" value="Chromosome R"/>
</dbReference>
<feature type="compositionally biased region" description="Polar residues" evidence="2">
    <location>
        <begin position="717"/>
        <end position="736"/>
    </location>
</feature>
<feature type="region of interest" description="Disordered" evidence="2">
    <location>
        <begin position="147"/>
        <end position="176"/>
    </location>
</feature>
<dbReference type="FunFam" id="3.30.70.330:FF:001151">
    <property type="entry name" value="RNA-binding protein PIN4"/>
    <property type="match status" value="1"/>
</dbReference>
<dbReference type="GeneID" id="8049844"/>
<protein>
    <submittedName>
        <fullName evidence="5">RNA-binding protein, putative</fullName>
    </submittedName>
</protein>
<dbReference type="PANTHER" id="PTHR13374:SF3">
    <property type="entry name" value="DET1 HOMOLOG"/>
    <property type="match status" value="1"/>
</dbReference>
<feature type="compositionally biased region" description="Low complexity" evidence="2">
    <location>
        <begin position="790"/>
        <end position="811"/>
    </location>
</feature>
<dbReference type="HOGENOM" id="CLU_020992_0_0_1"/>
<dbReference type="Gene3D" id="3.30.70.330">
    <property type="match status" value="1"/>
</dbReference>
<dbReference type="VEuPathDB" id="FungiDB:CD36_26480"/>
<evidence type="ECO:0000256" key="2">
    <source>
        <dbReference type="SAM" id="MobiDB-lite"/>
    </source>
</evidence>
<reference evidence="5 6" key="1">
    <citation type="journal article" date="2009" name="Genome Res.">
        <title>Comparative genomics of the fungal pathogens Candida dubliniensis and Candida albicans.</title>
        <authorList>
            <person name="Jackson A.P."/>
            <person name="Gamble J.A."/>
            <person name="Yeomans T."/>
            <person name="Moran G.P."/>
            <person name="Saunders D."/>
            <person name="Harris D."/>
            <person name="Aslett M."/>
            <person name="Barrell J.F."/>
            <person name="Butler G."/>
            <person name="Citiulo F."/>
            <person name="Coleman D.C."/>
            <person name="de Groot P.W.J."/>
            <person name="Goodwin T.J."/>
            <person name="Quail M.A."/>
            <person name="McQuillan J."/>
            <person name="Munro C.A."/>
            <person name="Pain A."/>
            <person name="Poulter R.T."/>
            <person name="Rajandream M.A."/>
            <person name="Renauld H."/>
            <person name="Spiering M.J."/>
            <person name="Tivey A."/>
            <person name="Gow N.A.R."/>
            <person name="Barrell B."/>
            <person name="Sullivan D.J."/>
            <person name="Berriman M."/>
        </authorList>
    </citation>
    <scope>NUCLEOTIDE SEQUENCE [LARGE SCALE GENOMIC DNA]</scope>
    <source>
        <strain evidence="6">CD36 / ATCC MYA-646 / CBS 7987 / NCPF 3949 / NRRL Y-17841</strain>
    </source>
</reference>
<feature type="region of interest" description="Disordered" evidence="2">
    <location>
        <begin position="544"/>
        <end position="582"/>
    </location>
</feature>